<evidence type="ECO:0000313" key="1">
    <source>
        <dbReference type="EMBL" id="CAI9289218.1"/>
    </source>
</evidence>
<keyword evidence="2" id="KW-1185">Reference proteome</keyword>
<gene>
    <name evidence="1" type="ORF">LSALG_LOCUS28466</name>
</gene>
<organism evidence="1 2">
    <name type="scientific">Lactuca saligna</name>
    <name type="common">Willowleaf lettuce</name>
    <dbReference type="NCBI Taxonomy" id="75948"/>
    <lineage>
        <taxon>Eukaryota</taxon>
        <taxon>Viridiplantae</taxon>
        <taxon>Streptophyta</taxon>
        <taxon>Embryophyta</taxon>
        <taxon>Tracheophyta</taxon>
        <taxon>Spermatophyta</taxon>
        <taxon>Magnoliopsida</taxon>
        <taxon>eudicotyledons</taxon>
        <taxon>Gunneridae</taxon>
        <taxon>Pentapetalae</taxon>
        <taxon>asterids</taxon>
        <taxon>campanulids</taxon>
        <taxon>Asterales</taxon>
        <taxon>Asteraceae</taxon>
        <taxon>Cichorioideae</taxon>
        <taxon>Cichorieae</taxon>
        <taxon>Lactucinae</taxon>
        <taxon>Lactuca</taxon>
    </lineage>
</organism>
<protein>
    <submittedName>
        <fullName evidence="1">Uncharacterized protein</fullName>
    </submittedName>
</protein>
<evidence type="ECO:0000313" key="2">
    <source>
        <dbReference type="Proteomes" id="UP001177003"/>
    </source>
</evidence>
<sequence length="147" mass="16647">MDDVQMAIFVVLNTTTFSSFNVNDFYYIIEILEVMLKDVPVDNEVVSIYQKIPKPSLRYLSSSMQAALESTTKKNNRQVFVIDEDNEATISDIHNDDALMLEDIGRSSDENAQVNTTAPSTTLIPVQNYDDIYCNIIREPIINLSQS</sequence>
<reference evidence="1" key="1">
    <citation type="submission" date="2023-04" db="EMBL/GenBank/DDBJ databases">
        <authorList>
            <person name="Vijverberg K."/>
            <person name="Xiong W."/>
            <person name="Schranz E."/>
        </authorList>
    </citation>
    <scope>NUCLEOTIDE SEQUENCE</scope>
</reference>
<proteinExistence type="predicted"/>
<dbReference type="AlphaFoldDB" id="A0AA35ZBN6"/>
<accession>A0AA35ZBN6</accession>
<dbReference type="EMBL" id="OX465082">
    <property type="protein sequence ID" value="CAI9289218.1"/>
    <property type="molecule type" value="Genomic_DNA"/>
</dbReference>
<name>A0AA35ZBN6_LACSI</name>
<dbReference type="Proteomes" id="UP001177003">
    <property type="component" value="Chromosome 6"/>
</dbReference>